<proteinExistence type="predicted"/>
<protein>
    <submittedName>
        <fullName evidence="2 4">Uncharacterized protein</fullName>
    </submittedName>
</protein>
<dbReference type="EMBL" id="UZAE01012840">
    <property type="protein sequence ID" value="VDO06958.1"/>
    <property type="molecule type" value="Genomic_DNA"/>
</dbReference>
<reference evidence="2 3" key="2">
    <citation type="submission" date="2018-11" db="EMBL/GenBank/DDBJ databases">
        <authorList>
            <consortium name="Pathogen Informatics"/>
        </authorList>
    </citation>
    <scope>NUCLEOTIDE SEQUENCE [LARGE SCALE GENOMIC DNA]</scope>
</reference>
<feature type="compositionally biased region" description="Polar residues" evidence="1">
    <location>
        <begin position="51"/>
        <end position="63"/>
    </location>
</feature>
<evidence type="ECO:0000313" key="2">
    <source>
        <dbReference type="EMBL" id="VDO06958.1"/>
    </source>
</evidence>
<organism evidence="4">
    <name type="scientific">Rodentolepis nana</name>
    <name type="common">Dwarf tapeworm</name>
    <name type="synonym">Hymenolepis nana</name>
    <dbReference type="NCBI Taxonomy" id="102285"/>
    <lineage>
        <taxon>Eukaryota</taxon>
        <taxon>Metazoa</taxon>
        <taxon>Spiralia</taxon>
        <taxon>Lophotrochozoa</taxon>
        <taxon>Platyhelminthes</taxon>
        <taxon>Cestoda</taxon>
        <taxon>Eucestoda</taxon>
        <taxon>Cyclophyllidea</taxon>
        <taxon>Hymenolepididae</taxon>
        <taxon>Rodentolepis</taxon>
    </lineage>
</organism>
<dbReference type="WBParaSite" id="HNAJ_0001001301-mRNA-1">
    <property type="protein sequence ID" value="HNAJ_0001001301-mRNA-1"/>
    <property type="gene ID" value="HNAJ_0001001301"/>
</dbReference>
<dbReference type="AlphaFoldDB" id="A0A0R3TR23"/>
<dbReference type="Proteomes" id="UP000278807">
    <property type="component" value="Unassembled WGS sequence"/>
</dbReference>
<evidence type="ECO:0000256" key="1">
    <source>
        <dbReference type="SAM" id="MobiDB-lite"/>
    </source>
</evidence>
<evidence type="ECO:0000313" key="3">
    <source>
        <dbReference type="Proteomes" id="UP000278807"/>
    </source>
</evidence>
<evidence type="ECO:0000313" key="4">
    <source>
        <dbReference type="WBParaSite" id="HNAJ_0001001301-mRNA-1"/>
    </source>
</evidence>
<reference evidence="4" key="1">
    <citation type="submission" date="2017-02" db="UniProtKB">
        <authorList>
            <consortium name="WormBaseParasite"/>
        </authorList>
    </citation>
    <scope>IDENTIFICATION</scope>
</reference>
<accession>A0A0R3TR23</accession>
<name>A0A0R3TR23_RODNA</name>
<keyword evidence="3" id="KW-1185">Reference proteome</keyword>
<feature type="region of interest" description="Disordered" evidence="1">
    <location>
        <begin position="1"/>
        <end position="97"/>
    </location>
</feature>
<sequence length="120" mass="12995">MLASSSSDEEVDDNSQQQSSNGPISLANRSARGHPGRGSFSAAPGQIIRNVPSQAQHPSQQKHNGSRYPRSSRQVFSSTSSRSSIRSNDTLDGINPRSRWAFKFNTSGIQVNKTQLPPSV</sequence>
<feature type="compositionally biased region" description="Low complexity" evidence="1">
    <location>
        <begin position="71"/>
        <end position="87"/>
    </location>
</feature>
<gene>
    <name evidence="2" type="ORF">HNAJ_LOCUS10008</name>
</gene>